<protein>
    <recommendedName>
        <fullName evidence="8">DNA polymerase delta small subunit</fullName>
    </recommendedName>
</protein>
<keyword evidence="4" id="KW-0539">Nucleus</keyword>
<evidence type="ECO:0008006" key="8">
    <source>
        <dbReference type="Google" id="ProtNLM"/>
    </source>
</evidence>
<accession>A0AAW2HMD9</accession>
<dbReference type="GO" id="GO:0043625">
    <property type="term" value="C:delta DNA polymerase complex"/>
    <property type="evidence" value="ECO:0007669"/>
    <property type="project" value="TreeGrafter"/>
</dbReference>
<dbReference type="GO" id="GO:0006271">
    <property type="term" value="P:DNA strand elongation involved in DNA replication"/>
    <property type="evidence" value="ECO:0007669"/>
    <property type="project" value="TreeGrafter"/>
</dbReference>
<dbReference type="InterPro" id="IPR007185">
    <property type="entry name" value="DNA_pol_a/d/e_bsu"/>
</dbReference>
<sequence length="453" mass="51289">MILEKADRNLSSLKSSPVECEAEFSATRDDYTYEDLCEKFKCRERNFNRQYAHIYAGRLNAMQDAIKKSCITKWGNEVPIRKLSELAEIKSEKCIIIGTIFKHQELKPSILKEISDEHKLVPQPKMSNYISSSDQLILEDEIQRIRLIGKIDVDKLVTGIVIAVQGIENEDGTFEVEDYTFGSLNVDVERPTNCLNDSYILFVSGMNIESSVNLLSIQLLIDWVTGELGCPADQLKQSQIIRVVIAGNSVKSSTTFSSDTEEYKESLSSVKLLDQLLHYFTLQFFFQKSVAVDIMPGEHDPSNHTLPQQPIHQCVFPQSSNYTSLKRVTNPYECILQGRRILGTSGHPINDIKSLANFEDHISILESTLHWNHIAPTAPDTIACYPYYQEDPFLITVQPDVYFAGNMPTFETKLITLNGRPVRLLCLPSFAETNTCALVNLKTLECNPLSFRL</sequence>
<name>A0AAW2HMD9_9NEOP</name>
<evidence type="ECO:0000313" key="7">
    <source>
        <dbReference type="EMBL" id="KAL0270573.1"/>
    </source>
</evidence>
<organism evidence="7">
    <name type="scientific">Menopon gallinae</name>
    <name type="common">poultry shaft louse</name>
    <dbReference type="NCBI Taxonomy" id="328185"/>
    <lineage>
        <taxon>Eukaryota</taxon>
        <taxon>Metazoa</taxon>
        <taxon>Ecdysozoa</taxon>
        <taxon>Arthropoda</taxon>
        <taxon>Hexapoda</taxon>
        <taxon>Insecta</taxon>
        <taxon>Pterygota</taxon>
        <taxon>Neoptera</taxon>
        <taxon>Paraneoptera</taxon>
        <taxon>Psocodea</taxon>
        <taxon>Troctomorpha</taxon>
        <taxon>Phthiraptera</taxon>
        <taxon>Amblycera</taxon>
        <taxon>Menoponidae</taxon>
        <taxon>Menopon</taxon>
    </lineage>
</organism>
<evidence type="ECO:0000256" key="4">
    <source>
        <dbReference type="ARBA" id="ARBA00023242"/>
    </source>
</evidence>
<evidence type="ECO:0000256" key="2">
    <source>
        <dbReference type="ARBA" id="ARBA00006035"/>
    </source>
</evidence>
<dbReference type="CDD" id="cd07387">
    <property type="entry name" value="MPP_PolD2_C"/>
    <property type="match status" value="1"/>
</dbReference>
<gene>
    <name evidence="7" type="ORF">PYX00_007939</name>
</gene>
<evidence type="ECO:0000256" key="3">
    <source>
        <dbReference type="ARBA" id="ARBA00022705"/>
    </source>
</evidence>
<keyword evidence="3" id="KW-0235">DNA replication</keyword>
<dbReference type="Pfam" id="PF18018">
    <property type="entry name" value="DNA_pol_D_N"/>
    <property type="match status" value="1"/>
</dbReference>
<dbReference type="InterPro" id="IPR024826">
    <property type="entry name" value="DNA_pol_delta/II_ssu"/>
</dbReference>
<proteinExistence type="inferred from homology"/>
<evidence type="ECO:0000259" key="6">
    <source>
        <dbReference type="Pfam" id="PF18018"/>
    </source>
</evidence>
<reference evidence="7" key="1">
    <citation type="journal article" date="2024" name="Gigascience">
        <title>Chromosome-level genome of the poultry shaft louse Menopon gallinae provides insight into the host-switching and adaptive evolution of parasitic lice.</title>
        <authorList>
            <person name="Xu Y."/>
            <person name="Ma L."/>
            <person name="Liu S."/>
            <person name="Liang Y."/>
            <person name="Liu Q."/>
            <person name="He Z."/>
            <person name="Tian L."/>
            <person name="Duan Y."/>
            <person name="Cai W."/>
            <person name="Li H."/>
            <person name="Song F."/>
        </authorList>
    </citation>
    <scope>NUCLEOTIDE SEQUENCE</scope>
    <source>
        <strain evidence="7">Cailab_2023a</strain>
    </source>
</reference>
<dbReference type="InterPro" id="IPR040663">
    <property type="entry name" value="DNA_pol_D_N"/>
</dbReference>
<evidence type="ECO:0000256" key="1">
    <source>
        <dbReference type="ARBA" id="ARBA00004123"/>
    </source>
</evidence>
<feature type="domain" description="DNA polymerase delta subunit OB-fold" evidence="6">
    <location>
        <begin position="50"/>
        <end position="179"/>
    </location>
</feature>
<comment type="subcellular location">
    <subcellularLocation>
        <location evidence="1">Nucleus</location>
    </subcellularLocation>
</comment>
<dbReference type="PANTHER" id="PTHR10416:SF0">
    <property type="entry name" value="DNA POLYMERASE DELTA SUBUNIT 2"/>
    <property type="match status" value="1"/>
</dbReference>
<dbReference type="AlphaFoldDB" id="A0AAW2HMD9"/>
<comment type="caution">
    <text evidence="7">The sequence shown here is derived from an EMBL/GenBank/DDBJ whole genome shotgun (WGS) entry which is preliminary data.</text>
</comment>
<dbReference type="EMBL" id="JARGDH010000004">
    <property type="protein sequence ID" value="KAL0270573.1"/>
    <property type="molecule type" value="Genomic_DNA"/>
</dbReference>
<dbReference type="Pfam" id="PF04042">
    <property type="entry name" value="DNA_pol_E_B"/>
    <property type="match status" value="1"/>
</dbReference>
<dbReference type="InterPro" id="IPR041863">
    <property type="entry name" value="PolD2_C"/>
</dbReference>
<feature type="domain" description="DNA polymerase alpha/delta/epsilon subunit B" evidence="5">
    <location>
        <begin position="200"/>
        <end position="411"/>
    </location>
</feature>
<dbReference type="Gene3D" id="3.60.21.50">
    <property type="match status" value="1"/>
</dbReference>
<dbReference type="GO" id="GO:0003677">
    <property type="term" value="F:DNA binding"/>
    <property type="evidence" value="ECO:0007669"/>
    <property type="project" value="InterPro"/>
</dbReference>
<evidence type="ECO:0000259" key="5">
    <source>
        <dbReference type="Pfam" id="PF04042"/>
    </source>
</evidence>
<comment type="similarity">
    <text evidence="2">Belongs to the DNA polymerase delta/II small subunit family.</text>
</comment>
<dbReference type="PANTHER" id="PTHR10416">
    <property type="entry name" value="DNA POLYMERASE DELTA SUBUNIT 2"/>
    <property type="match status" value="1"/>
</dbReference>